<dbReference type="Proteomes" id="UP000093104">
    <property type="component" value="Unassembled WGS sequence"/>
</dbReference>
<proteinExistence type="predicted"/>
<dbReference type="AlphaFoldDB" id="A0A1C7Z6U9"/>
<gene>
    <name evidence="1" type="ORF">AFK24_15680</name>
</gene>
<dbReference type="EMBL" id="LGSI01000049">
    <property type="protein sequence ID" value="OCR24188.1"/>
    <property type="molecule type" value="Genomic_DNA"/>
</dbReference>
<organism evidence="1 2">
    <name type="scientific">Pseudomonas syringae</name>
    <dbReference type="NCBI Taxonomy" id="317"/>
    <lineage>
        <taxon>Bacteria</taxon>
        <taxon>Pseudomonadati</taxon>
        <taxon>Pseudomonadota</taxon>
        <taxon>Gammaproteobacteria</taxon>
        <taxon>Pseudomonadales</taxon>
        <taxon>Pseudomonadaceae</taxon>
        <taxon>Pseudomonas</taxon>
    </lineage>
</organism>
<evidence type="ECO:0000313" key="2">
    <source>
        <dbReference type="Proteomes" id="UP000093104"/>
    </source>
</evidence>
<protein>
    <submittedName>
        <fullName evidence="1">Uncharacterized protein</fullName>
    </submittedName>
</protein>
<reference evidence="1 2" key="1">
    <citation type="submission" date="2015-07" db="EMBL/GenBank/DDBJ databases">
        <title>Draft genome sequence of a diazotrophic, plant growth-promoting rhizobacterium of the Pseudomonas syringae complex.</title>
        <authorList>
            <person name="Patten C.L."/>
            <person name="Jeong H."/>
        </authorList>
    </citation>
    <scope>NUCLEOTIDE SEQUENCE [LARGE SCALE GENOMIC DNA]</scope>
    <source>
        <strain evidence="1 2">GR12-2</strain>
    </source>
</reference>
<comment type="caution">
    <text evidence="1">The sequence shown here is derived from an EMBL/GenBank/DDBJ whole genome shotgun (WGS) entry which is preliminary data.</text>
</comment>
<evidence type="ECO:0000313" key="1">
    <source>
        <dbReference type="EMBL" id="OCR24188.1"/>
    </source>
</evidence>
<accession>A0A1C7Z6U9</accession>
<dbReference type="RefSeq" id="WP_139110514.1">
    <property type="nucleotide sequence ID" value="NZ_LGSI01000049.1"/>
</dbReference>
<name>A0A1C7Z6U9_PSESX</name>
<sequence length="97" mass="10946">MTKYQVSGDLADIENLLRSTLTREEMAILRIELKPKSISLSVPPRRAEPVSTVLIWVGEAVAAGMTYDVLKAISMKVWHVLETRYGKDKVKKDESDK</sequence>